<feature type="modified residue" description="4-aspartylphosphate" evidence="11">
    <location>
        <position position="1008"/>
    </location>
</feature>
<keyword evidence="8" id="KW-0902">Two-component regulatory system</keyword>
<dbReference type="InterPro" id="IPR003594">
    <property type="entry name" value="HATPase_dom"/>
</dbReference>
<evidence type="ECO:0000256" key="2">
    <source>
        <dbReference type="ARBA" id="ARBA00012438"/>
    </source>
</evidence>
<evidence type="ECO:0000313" key="18">
    <source>
        <dbReference type="Proteomes" id="UP001060336"/>
    </source>
</evidence>
<feature type="compositionally biased region" description="Polar residues" evidence="13">
    <location>
        <begin position="1"/>
        <end position="13"/>
    </location>
</feature>
<evidence type="ECO:0000256" key="10">
    <source>
        <dbReference type="ARBA" id="ARBA00068150"/>
    </source>
</evidence>
<dbReference type="RefSeq" id="WP_257768652.1">
    <property type="nucleotide sequence ID" value="NZ_CP102480.1"/>
</dbReference>
<dbReference type="InterPro" id="IPR001610">
    <property type="entry name" value="PAC"/>
</dbReference>
<dbReference type="InterPro" id="IPR003661">
    <property type="entry name" value="HisK_dim/P_dom"/>
</dbReference>
<dbReference type="PRINTS" id="PR00344">
    <property type="entry name" value="BCTRLSENSOR"/>
</dbReference>
<keyword evidence="12" id="KW-0175">Coiled coil</keyword>
<dbReference type="SUPFAM" id="SSF47384">
    <property type="entry name" value="Homodimeric domain of signal transducing histidine kinase"/>
    <property type="match status" value="1"/>
</dbReference>
<dbReference type="SMART" id="SM00091">
    <property type="entry name" value="PAS"/>
    <property type="match status" value="5"/>
</dbReference>
<sequence>MSQGKPAQRTEANQIAGPGTETRADLLQMAERLAGFGYWRLDLSTNTVFWSDEVFHIHGMNPGDGPPDLEAALNAYVPEDRPTVQAEVQKCIEQREPFEFSLRIRRPDGAVRNVVSRGVPELDRENNVIAVVGVFLDVSTRQDIERTNRVNDLLRETIDALDEAVSIYDPDDRYVYANPRYFELFPYLKELDDLEGKSFEEILRISLENGVIDSPLARENPETYIAERLRVRNSGVSELGDRRHKSGRLYSAREFRTEKGAHITLRRDVTEQRVASEELAKIKERYELAVFAGGIGVWEYDSLSDSFYWSDFAADILTHGVEEPPVTLDGLSALVHPDDLSHFKGQCRACIAHRAMMDIEVRVRSLDGRVNWIHWRGRAMAGEDGSVHRVVGAIVDTTRRKIDQERVARSEARLREIARTVPGVLCQWSLGDDHVPFFTYVSPKAEEILGFEDASPVGITTSLVPIAEDVDVLREALEQELRTGDQVRVEARYELPMRGVRWIRNMSDVVAVTEDRIDLTGVLVDVTEIKEAQEQIRRSERHLAEAIESIDEAFAYFDSSDRLLIFNSTYKNLRPEIAEEVVQGLSFESYLRLLHEKDLLPAGVDDPEAWIAERVRSHLEPADDPMVVEVPDGRVFLIAERPTRDGGIVATVTDVTDLKRREKALEAARARLSEQNDALEKLAEDLDAARQAAETANEAKSQFLAMMSHEIRTPMTGLLGMVDMLKAEKLNESQRGYLDILSQCANTLLNLMNDILDLSKIEAGQLVLEDIDFDLADLARETVDLFRSAASDKGVRLSFTVENGALTKVRGDPLRLKQVFANLVSNAVKFTAEGSVNLSLDTSVQDDVVMVCGAVSDTGMGIPEEAMPRLFNQFDQVDTSTTRKFGGSGLGLSICRRLVEAMQGDIAVASELGRGSTFSFEVKLGLGGRAGEAEDAAAGETVQPSVSPSCDPKETPPLRILLAEDNALNADLISMMLAKWGHRMEIASDGREAVDKSSEELYDLILMDMQMPELDGPDATREIRAGGGPNCETAIVGLSADAMLEHRQKYLDAGLTDFEIKPVDWGRLRQLMANLYERGLMPHVGEE</sequence>
<evidence type="ECO:0000313" key="17">
    <source>
        <dbReference type="EMBL" id="UUX49790.1"/>
    </source>
</evidence>
<dbReference type="SMART" id="SM00086">
    <property type="entry name" value="PAC"/>
    <property type="match status" value="2"/>
</dbReference>
<gene>
    <name evidence="17" type="ORF">NUH88_20650</name>
</gene>
<keyword evidence="18" id="KW-1185">Reference proteome</keyword>
<feature type="domain" description="Histidine kinase" evidence="14">
    <location>
        <begin position="706"/>
        <end position="926"/>
    </location>
</feature>
<dbReference type="Pfam" id="PF12860">
    <property type="entry name" value="PAS_7"/>
    <property type="match status" value="2"/>
</dbReference>
<dbReference type="InterPro" id="IPR001789">
    <property type="entry name" value="Sig_transdc_resp-reg_receiver"/>
</dbReference>
<evidence type="ECO:0000256" key="11">
    <source>
        <dbReference type="PROSITE-ProRule" id="PRU00169"/>
    </source>
</evidence>
<evidence type="ECO:0000259" key="16">
    <source>
        <dbReference type="PROSITE" id="PS50113"/>
    </source>
</evidence>
<dbReference type="SMART" id="SM00388">
    <property type="entry name" value="HisKA"/>
    <property type="match status" value="1"/>
</dbReference>
<dbReference type="Gene3D" id="1.10.287.130">
    <property type="match status" value="1"/>
</dbReference>
<dbReference type="EMBL" id="CP102480">
    <property type="protein sequence ID" value="UUX49790.1"/>
    <property type="molecule type" value="Genomic_DNA"/>
</dbReference>
<dbReference type="InterPro" id="IPR000014">
    <property type="entry name" value="PAS"/>
</dbReference>
<keyword evidence="6" id="KW-0418">Kinase</keyword>
<feature type="domain" description="PAC" evidence="16">
    <location>
        <begin position="98"/>
        <end position="150"/>
    </location>
</feature>
<dbReference type="SMART" id="SM00448">
    <property type="entry name" value="REC"/>
    <property type="match status" value="1"/>
</dbReference>
<proteinExistence type="predicted"/>
<evidence type="ECO:0000256" key="13">
    <source>
        <dbReference type="SAM" id="MobiDB-lite"/>
    </source>
</evidence>
<evidence type="ECO:0000256" key="1">
    <source>
        <dbReference type="ARBA" id="ARBA00000085"/>
    </source>
</evidence>
<dbReference type="InterPro" id="IPR036097">
    <property type="entry name" value="HisK_dim/P_sf"/>
</dbReference>
<keyword evidence="5" id="KW-0547">Nucleotide-binding</keyword>
<dbReference type="Pfam" id="PF02518">
    <property type="entry name" value="HATPase_c"/>
    <property type="match status" value="1"/>
</dbReference>
<dbReference type="PROSITE" id="PS50110">
    <property type="entry name" value="RESPONSE_REGULATORY"/>
    <property type="match status" value="1"/>
</dbReference>
<dbReference type="InterPro" id="IPR000700">
    <property type="entry name" value="PAS-assoc_C"/>
</dbReference>
<dbReference type="InterPro" id="IPR013655">
    <property type="entry name" value="PAS_fold_3"/>
</dbReference>
<dbReference type="NCBIfam" id="TIGR00229">
    <property type="entry name" value="sensory_box"/>
    <property type="match status" value="1"/>
</dbReference>
<organism evidence="17 18">
    <name type="scientific">Nisaea acidiphila</name>
    <dbReference type="NCBI Taxonomy" id="1862145"/>
    <lineage>
        <taxon>Bacteria</taxon>
        <taxon>Pseudomonadati</taxon>
        <taxon>Pseudomonadota</taxon>
        <taxon>Alphaproteobacteria</taxon>
        <taxon>Rhodospirillales</taxon>
        <taxon>Thalassobaculaceae</taxon>
        <taxon>Nisaea</taxon>
    </lineage>
</organism>
<comment type="catalytic activity">
    <reaction evidence="1">
        <text>ATP + protein L-histidine = ADP + protein N-phospho-L-histidine.</text>
        <dbReference type="EC" id="2.7.13.3"/>
    </reaction>
</comment>
<dbReference type="SUPFAM" id="SSF52172">
    <property type="entry name" value="CheY-like"/>
    <property type="match status" value="1"/>
</dbReference>
<comment type="subunit">
    <text evidence="9">At low DSF concentrations, interacts with RpfF.</text>
</comment>
<dbReference type="CDD" id="cd16922">
    <property type="entry name" value="HATPase_EvgS-ArcB-TorS-like"/>
    <property type="match status" value="1"/>
</dbReference>
<keyword evidence="4" id="KW-0808">Transferase</keyword>
<evidence type="ECO:0000256" key="6">
    <source>
        <dbReference type="ARBA" id="ARBA00022777"/>
    </source>
</evidence>
<dbReference type="SUPFAM" id="SSF55785">
    <property type="entry name" value="PYP-like sensor domain (PAS domain)"/>
    <property type="match status" value="5"/>
</dbReference>
<dbReference type="Pfam" id="PF00072">
    <property type="entry name" value="Response_reg"/>
    <property type="match status" value="1"/>
</dbReference>
<dbReference type="PROSITE" id="PS50109">
    <property type="entry name" value="HIS_KIN"/>
    <property type="match status" value="1"/>
</dbReference>
<dbReference type="Gene3D" id="2.10.70.100">
    <property type="match status" value="1"/>
</dbReference>
<protein>
    <recommendedName>
        <fullName evidence="10">Sensory/regulatory protein RpfC</fullName>
        <ecNumber evidence="2">2.7.13.3</ecNumber>
    </recommendedName>
</protein>
<dbReference type="Proteomes" id="UP001060336">
    <property type="component" value="Chromosome"/>
</dbReference>
<dbReference type="Pfam" id="PF00512">
    <property type="entry name" value="HisKA"/>
    <property type="match status" value="1"/>
</dbReference>
<dbReference type="Gene3D" id="3.30.450.20">
    <property type="entry name" value="PAS domain"/>
    <property type="match status" value="5"/>
</dbReference>
<dbReference type="SUPFAM" id="SSF55874">
    <property type="entry name" value="ATPase domain of HSP90 chaperone/DNA topoisomerase II/histidine kinase"/>
    <property type="match status" value="1"/>
</dbReference>
<keyword evidence="3 11" id="KW-0597">Phosphoprotein</keyword>
<evidence type="ECO:0000259" key="15">
    <source>
        <dbReference type="PROSITE" id="PS50110"/>
    </source>
</evidence>
<dbReference type="PROSITE" id="PS50113">
    <property type="entry name" value="PAC"/>
    <property type="match status" value="2"/>
</dbReference>
<dbReference type="GO" id="GO:0005524">
    <property type="term" value="F:ATP binding"/>
    <property type="evidence" value="ECO:0007669"/>
    <property type="project" value="UniProtKB-KW"/>
</dbReference>
<dbReference type="GO" id="GO:0000155">
    <property type="term" value="F:phosphorelay sensor kinase activity"/>
    <property type="evidence" value="ECO:0007669"/>
    <property type="project" value="InterPro"/>
</dbReference>
<feature type="region of interest" description="Disordered" evidence="13">
    <location>
        <begin position="1"/>
        <end position="20"/>
    </location>
</feature>
<dbReference type="AlphaFoldDB" id="A0A9J7ARF5"/>
<dbReference type="InterPro" id="IPR004358">
    <property type="entry name" value="Sig_transdc_His_kin-like_C"/>
</dbReference>
<evidence type="ECO:0000256" key="9">
    <source>
        <dbReference type="ARBA" id="ARBA00064003"/>
    </source>
</evidence>
<feature type="domain" description="Response regulatory" evidence="15">
    <location>
        <begin position="959"/>
        <end position="1076"/>
    </location>
</feature>
<dbReference type="InterPro" id="IPR036890">
    <property type="entry name" value="HATPase_C_sf"/>
</dbReference>
<reference evidence="17" key="1">
    <citation type="submission" date="2022-08" db="EMBL/GenBank/DDBJ databases">
        <title>Nisaea acidiphila sp. nov., isolated from a marine algal debris and emended description of the genus Nisaea Urios et al. 2008.</title>
        <authorList>
            <person name="Kwon K."/>
        </authorList>
    </citation>
    <scope>NUCLEOTIDE SEQUENCE</scope>
    <source>
        <strain evidence="17">MEBiC11861</strain>
    </source>
</reference>
<dbReference type="InterPro" id="IPR011006">
    <property type="entry name" value="CheY-like_superfamily"/>
</dbReference>
<dbReference type="CDD" id="cd00082">
    <property type="entry name" value="HisKA"/>
    <property type="match status" value="1"/>
</dbReference>
<dbReference type="Gene3D" id="3.40.50.2300">
    <property type="match status" value="1"/>
</dbReference>
<dbReference type="SMART" id="SM00387">
    <property type="entry name" value="HATPase_c"/>
    <property type="match status" value="1"/>
</dbReference>
<accession>A0A9J7ARF5</accession>
<evidence type="ECO:0000256" key="12">
    <source>
        <dbReference type="SAM" id="Coils"/>
    </source>
</evidence>
<dbReference type="InterPro" id="IPR005467">
    <property type="entry name" value="His_kinase_dom"/>
</dbReference>
<name>A0A9J7ARF5_9PROT</name>
<keyword evidence="7" id="KW-0067">ATP-binding</keyword>
<dbReference type="CDD" id="cd17546">
    <property type="entry name" value="REC_hyHK_CKI1_RcsC-like"/>
    <property type="match status" value="1"/>
</dbReference>
<dbReference type="EC" id="2.7.13.3" evidence="2"/>
<dbReference type="KEGG" id="naci:NUH88_20650"/>
<feature type="domain" description="PAC" evidence="16">
    <location>
        <begin position="357"/>
        <end position="409"/>
    </location>
</feature>
<evidence type="ECO:0000256" key="8">
    <source>
        <dbReference type="ARBA" id="ARBA00023012"/>
    </source>
</evidence>
<evidence type="ECO:0000259" key="14">
    <source>
        <dbReference type="PROSITE" id="PS50109"/>
    </source>
</evidence>
<dbReference type="PANTHER" id="PTHR45339:SF1">
    <property type="entry name" value="HYBRID SIGNAL TRANSDUCTION HISTIDINE KINASE J"/>
    <property type="match status" value="1"/>
</dbReference>
<dbReference type="Pfam" id="PF08447">
    <property type="entry name" value="PAS_3"/>
    <property type="match status" value="2"/>
</dbReference>
<evidence type="ECO:0000256" key="4">
    <source>
        <dbReference type="ARBA" id="ARBA00022679"/>
    </source>
</evidence>
<evidence type="ECO:0000256" key="7">
    <source>
        <dbReference type="ARBA" id="ARBA00022840"/>
    </source>
</evidence>
<evidence type="ECO:0000256" key="3">
    <source>
        <dbReference type="ARBA" id="ARBA00022553"/>
    </source>
</evidence>
<dbReference type="CDD" id="cd00130">
    <property type="entry name" value="PAS"/>
    <property type="match status" value="3"/>
</dbReference>
<dbReference type="FunFam" id="1.10.287.130:FF:000002">
    <property type="entry name" value="Two-component osmosensing histidine kinase"/>
    <property type="match status" value="1"/>
</dbReference>
<feature type="coiled-coil region" evidence="12">
    <location>
        <begin position="655"/>
        <end position="699"/>
    </location>
</feature>
<evidence type="ECO:0000256" key="5">
    <source>
        <dbReference type="ARBA" id="ARBA00022741"/>
    </source>
</evidence>
<dbReference type="Gene3D" id="3.30.565.10">
    <property type="entry name" value="Histidine kinase-like ATPase, C-terminal domain"/>
    <property type="match status" value="1"/>
</dbReference>
<dbReference type="InterPro" id="IPR035965">
    <property type="entry name" value="PAS-like_dom_sf"/>
</dbReference>
<dbReference type="FunFam" id="3.30.565.10:FF:000010">
    <property type="entry name" value="Sensor histidine kinase RcsC"/>
    <property type="match status" value="1"/>
</dbReference>
<dbReference type="PANTHER" id="PTHR45339">
    <property type="entry name" value="HYBRID SIGNAL TRANSDUCTION HISTIDINE KINASE J"/>
    <property type="match status" value="1"/>
</dbReference>